<evidence type="ECO:0000256" key="1">
    <source>
        <dbReference type="ARBA" id="ARBA00004141"/>
    </source>
</evidence>
<dbReference type="EMBL" id="JALJOQ010000152">
    <property type="protein sequence ID" value="KAK9793220.1"/>
    <property type="molecule type" value="Genomic_DNA"/>
</dbReference>
<feature type="transmembrane region" description="Helical" evidence="11">
    <location>
        <begin position="20"/>
        <end position="41"/>
    </location>
</feature>
<proteinExistence type="inferred from homology"/>
<evidence type="ECO:0000259" key="12">
    <source>
        <dbReference type="PROSITE" id="PS50850"/>
    </source>
</evidence>
<evidence type="ECO:0000256" key="11">
    <source>
        <dbReference type="SAM" id="Phobius"/>
    </source>
</evidence>
<dbReference type="GO" id="GO:0015293">
    <property type="term" value="F:symporter activity"/>
    <property type="evidence" value="ECO:0007669"/>
    <property type="project" value="UniProtKB-KW"/>
</dbReference>
<sequence>MAGAFALGGNEYGYNANWTFTAFFCCLAASAGGALFGWVCAQLISCVHRYDNGVMGGVVAMDGFLQKFFPHIIVAQAAYKQETGADLSRSLYCAFDDQILQLVTSVLFLAGTVCELSGTTAYLSRYHGRKKVMMYSGILFMVAAIILCAAEHISMIIIGRVFQGIAISFASVSVPIYNSEMAPPRFRGRLNQLYQIVLTGFILVAYIINLIMNLVHATRWGWRFSLGFAFVPSFMLFLGGVFLPDSPNSLLERGYVDQARKNLEYVRGTQDVDREFDHLVEAADLAKQVKHPWVNIFSRKYRPQLVLCACCTLFQQWTGINIIIFYGPEIFTAFGANTTLSLVCGLIIGACNHLSTYVSFWVADYFGRRFLFLQAGVQMVIAMLIIAISLKEINNPNKNLWEAWYILGMLCFFDMAYAWSYGPLAWLYPTEIQALDTRSAGLAVASCMNLLFSFVIAQCFLTMLCTLQWGTFLFFAICVFVMTVFVYFFFVETKNMPIEECPFLFANHWFWKRYAQSGIGFGEKLVVHRKMLRTQEMGTEFKPAPGMEAVVEEVRQEIEMHGRLLTPLDMENIKGHGTLGSQDSTGPPKPSSTV</sequence>
<evidence type="ECO:0000256" key="6">
    <source>
        <dbReference type="ARBA" id="ARBA00022847"/>
    </source>
</evidence>
<dbReference type="InterPro" id="IPR003663">
    <property type="entry name" value="Sugar/inositol_transpt"/>
</dbReference>
<comment type="subcellular location">
    <subcellularLocation>
        <location evidence="1">Membrane</location>
        <topology evidence="1">Multi-pass membrane protein</topology>
    </subcellularLocation>
</comment>
<protein>
    <recommendedName>
        <fullName evidence="12">Major facilitator superfamily (MFS) profile domain-containing protein</fullName>
    </recommendedName>
</protein>
<dbReference type="GO" id="GO:0015145">
    <property type="term" value="F:monosaccharide transmembrane transporter activity"/>
    <property type="evidence" value="ECO:0007669"/>
    <property type="project" value="InterPro"/>
</dbReference>
<dbReference type="PANTHER" id="PTHR23500">
    <property type="entry name" value="SOLUTE CARRIER FAMILY 2, FACILITATED GLUCOSE TRANSPORTER"/>
    <property type="match status" value="1"/>
</dbReference>
<keyword evidence="4" id="KW-0762">Sugar transport</keyword>
<dbReference type="InterPro" id="IPR045262">
    <property type="entry name" value="STP/PLT_plant"/>
</dbReference>
<accession>A0AAW1NTQ5</accession>
<dbReference type="Proteomes" id="UP001465755">
    <property type="component" value="Unassembled WGS sequence"/>
</dbReference>
<dbReference type="SUPFAM" id="SSF103473">
    <property type="entry name" value="MFS general substrate transporter"/>
    <property type="match status" value="1"/>
</dbReference>
<keyword evidence="7 11" id="KW-1133">Transmembrane helix</keyword>
<dbReference type="NCBIfam" id="TIGR00879">
    <property type="entry name" value="SP"/>
    <property type="match status" value="1"/>
</dbReference>
<dbReference type="Pfam" id="PF00083">
    <property type="entry name" value="Sugar_tr"/>
    <property type="match status" value="1"/>
</dbReference>
<feature type="transmembrane region" description="Helical" evidence="11">
    <location>
        <begin position="193"/>
        <end position="212"/>
    </location>
</feature>
<evidence type="ECO:0000313" key="13">
    <source>
        <dbReference type="EMBL" id="KAK9793220.1"/>
    </source>
</evidence>
<organism evidence="13 14">
    <name type="scientific">Symbiochloris irregularis</name>
    <dbReference type="NCBI Taxonomy" id="706552"/>
    <lineage>
        <taxon>Eukaryota</taxon>
        <taxon>Viridiplantae</taxon>
        <taxon>Chlorophyta</taxon>
        <taxon>core chlorophytes</taxon>
        <taxon>Trebouxiophyceae</taxon>
        <taxon>Trebouxiales</taxon>
        <taxon>Trebouxiaceae</taxon>
        <taxon>Symbiochloris</taxon>
    </lineage>
</organism>
<feature type="transmembrane region" description="Helical" evidence="11">
    <location>
        <begin position="469"/>
        <end position="490"/>
    </location>
</feature>
<evidence type="ECO:0000256" key="7">
    <source>
        <dbReference type="ARBA" id="ARBA00022989"/>
    </source>
</evidence>
<dbReference type="InterPro" id="IPR044778">
    <property type="entry name" value="MFS_STP/MST-like_plant"/>
</dbReference>
<dbReference type="PROSITE" id="PS50850">
    <property type="entry name" value="MFS"/>
    <property type="match status" value="1"/>
</dbReference>
<dbReference type="InterPro" id="IPR005828">
    <property type="entry name" value="MFS_sugar_transport-like"/>
</dbReference>
<comment type="similarity">
    <text evidence="2 9">Belongs to the major facilitator superfamily. Sugar transporter (TC 2.A.1.1) family.</text>
</comment>
<dbReference type="AlphaFoldDB" id="A0AAW1NTQ5"/>
<keyword evidence="6" id="KW-0769">Symport</keyword>
<dbReference type="PRINTS" id="PR00171">
    <property type="entry name" value="SUGRTRNSPORT"/>
</dbReference>
<feature type="transmembrane region" description="Helical" evidence="11">
    <location>
        <begin position="403"/>
        <end position="428"/>
    </location>
</feature>
<evidence type="ECO:0000256" key="5">
    <source>
        <dbReference type="ARBA" id="ARBA00022692"/>
    </source>
</evidence>
<keyword evidence="8 11" id="KW-0472">Membrane</keyword>
<evidence type="ECO:0000256" key="4">
    <source>
        <dbReference type="ARBA" id="ARBA00022597"/>
    </source>
</evidence>
<feature type="transmembrane region" description="Helical" evidence="11">
    <location>
        <begin position="370"/>
        <end position="391"/>
    </location>
</feature>
<keyword evidence="3 9" id="KW-0813">Transport</keyword>
<dbReference type="InterPro" id="IPR020846">
    <property type="entry name" value="MFS_dom"/>
</dbReference>
<evidence type="ECO:0000256" key="3">
    <source>
        <dbReference type="ARBA" id="ARBA00022448"/>
    </source>
</evidence>
<feature type="transmembrane region" description="Helical" evidence="11">
    <location>
        <begin position="164"/>
        <end position="181"/>
    </location>
</feature>
<comment type="caution">
    <text evidence="13">The sequence shown here is derived from an EMBL/GenBank/DDBJ whole genome shotgun (WGS) entry which is preliminary data.</text>
</comment>
<feature type="transmembrane region" description="Helical" evidence="11">
    <location>
        <begin position="440"/>
        <end position="463"/>
    </location>
</feature>
<dbReference type="GO" id="GO:0016020">
    <property type="term" value="C:membrane"/>
    <property type="evidence" value="ECO:0007669"/>
    <property type="project" value="UniProtKB-SubCell"/>
</dbReference>
<evidence type="ECO:0000256" key="10">
    <source>
        <dbReference type="SAM" id="MobiDB-lite"/>
    </source>
</evidence>
<name>A0AAW1NTQ5_9CHLO</name>
<evidence type="ECO:0000256" key="9">
    <source>
        <dbReference type="RuleBase" id="RU003346"/>
    </source>
</evidence>
<feature type="transmembrane region" description="Helical" evidence="11">
    <location>
        <begin position="224"/>
        <end position="243"/>
    </location>
</feature>
<feature type="transmembrane region" description="Helical" evidence="11">
    <location>
        <begin position="135"/>
        <end position="158"/>
    </location>
</feature>
<dbReference type="PROSITE" id="PS00216">
    <property type="entry name" value="SUGAR_TRANSPORT_1"/>
    <property type="match status" value="1"/>
</dbReference>
<evidence type="ECO:0000256" key="8">
    <source>
        <dbReference type="ARBA" id="ARBA00023136"/>
    </source>
</evidence>
<keyword evidence="14" id="KW-1185">Reference proteome</keyword>
<gene>
    <name evidence="13" type="ORF">WJX73_004285</name>
</gene>
<reference evidence="13 14" key="1">
    <citation type="journal article" date="2024" name="Nat. Commun.">
        <title>Phylogenomics reveals the evolutionary origins of lichenization in chlorophyte algae.</title>
        <authorList>
            <person name="Puginier C."/>
            <person name="Libourel C."/>
            <person name="Otte J."/>
            <person name="Skaloud P."/>
            <person name="Haon M."/>
            <person name="Grisel S."/>
            <person name="Petersen M."/>
            <person name="Berrin J.G."/>
            <person name="Delaux P.M."/>
            <person name="Dal Grande F."/>
            <person name="Keller J."/>
        </authorList>
    </citation>
    <scope>NUCLEOTIDE SEQUENCE [LARGE SCALE GENOMIC DNA]</scope>
    <source>
        <strain evidence="13 14">SAG 2036</strain>
    </source>
</reference>
<feature type="transmembrane region" description="Helical" evidence="11">
    <location>
        <begin position="99"/>
        <end position="123"/>
    </location>
</feature>
<dbReference type="InterPro" id="IPR036259">
    <property type="entry name" value="MFS_trans_sf"/>
</dbReference>
<dbReference type="PANTHER" id="PTHR23500:SF357">
    <property type="entry name" value="IP12678P"/>
    <property type="match status" value="1"/>
</dbReference>
<dbReference type="InterPro" id="IPR005829">
    <property type="entry name" value="Sugar_transporter_CS"/>
</dbReference>
<feature type="region of interest" description="Disordered" evidence="10">
    <location>
        <begin position="575"/>
        <end position="594"/>
    </location>
</feature>
<dbReference type="CDD" id="cd17361">
    <property type="entry name" value="MFS_STP"/>
    <property type="match status" value="1"/>
</dbReference>
<feature type="transmembrane region" description="Helical" evidence="11">
    <location>
        <begin position="339"/>
        <end position="363"/>
    </location>
</feature>
<evidence type="ECO:0000256" key="2">
    <source>
        <dbReference type="ARBA" id="ARBA00010992"/>
    </source>
</evidence>
<keyword evidence="5 11" id="KW-0812">Transmembrane</keyword>
<dbReference type="Gene3D" id="1.20.1250.20">
    <property type="entry name" value="MFS general substrate transporter like domains"/>
    <property type="match status" value="1"/>
</dbReference>
<evidence type="ECO:0000313" key="14">
    <source>
        <dbReference type="Proteomes" id="UP001465755"/>
    </source>
</evidence>
<feature type="domain" description="Major facilitator superfamily (MFS) profile" evidence="12">
    <location>
        <begin position="37"/>
        <end position="494"/>
    </location>
</feature>
<feature type="transmembrane region" description="Helical" evidence="11">
    <location>
        <begin position="305"/>
        <end position="327"/>
    </location>
</feature>